<proteinExistence type="predicted"/>
<sequence length="653" mass="71029">MKKKVRLALSIVLFVSLGWSGWITGTASAADSAPKIKDIIGEDTYLMDDGSVWSRIDFSRLIHTQGDVEYLTGDEREGYGINREGTLVEWNYAKGPKAVADQVGVKQASGLYWLKNDGSVWNSVGKVSKLQGISFIGYGNRAFGALSQNGDVLYQDPYNIESYQKLGTISDASSVKGIAVYFGRVALLYTNGKVVVFEASNFDDNGKIIPVTVAQDAVHISYASGNTTDVLIVTRQDGTVWTTGEYQDRWKLTNQAQGLNQIVRTAVYEDSEHFFAMSGDGGWVKYDDGQVKPVDVPGVIKLDVAVSAQKTFLGDSLKVDIQETYSNGAKLKVKADDSNVEADKPYMLKIQPNGSFKVLGVGQTTLTVTSSGLTKSVKISASPKSNLKYSKLVNGVVFLPVKPIFQAMGGTVTAAGGSITVKLGEETSLTLKTGDKKATLNGQDITLQAAPLSDKGDTLFPASILTEILDAKVQWNAKWKQADISIGEARLSVVSAETAALVKKAAQGSLVKYIGRSYWLNYFQDWDRFSKVTVTDIVPDSTGDFVIEFKSATGRTLKSYPMSSSYVTQLFADSSSFLNYDPYKRYKWSPSVWKQIKAGKVSLGMTKEQVQFSWGNPTAKSTATAAGKSIETWVYSNFDAVSFVNGKVTFILS</sequence>
<comment type="caution">
    <text evidence="3">The sequence shown here is derived from an EMBL/GenBank/DDBJ whole genome shotgun (WGS) entry which is preliminary data.</text>
</comment>
<dbReference type="Gene3D" id="3.30.457.10">
    <property type="entry name" value="Copper amine oxidase-like, N-terminal domain"/>
    <property type="match status" value="1"/>
</dbReference>
<accession>A0A3D9IC18</accession>
<organism evidence="3 4">
    <name type="scientific">Cohnella lupini</name>
    <dbReference type="NCBI Taxonomy" id="1294267"/>
    <lineage>
        <taxon>Bacteria</taxon>
        <taxon>Bacillati</taxon>
        <taxon>Bacillota</taxon>
        <taxon>Bacilli</taxon>
        <taxon>Bacillales</taxon>
        <taxon>Paenibacillaceae</taxon>
        <taxon>Cohnella</taxon>
    </lineage>
</organism>
<dbReference type="InterPro" id="IPR012854">
    <property type="entry name" value="Cu_amine_oxidase-like_N"/>
</dbReference>
<reference evidence="3 4" key="1">
    <citation type="submission" date="2018-07" db="EMBL/GenBank/DDBJ databases">
        <title>Genomic Encyclopedia of Type Strains, Phase III (KMG-III): the genomes of soil and plant-associated and newly described type strains.</title>
        <authorList>
            <person name="Whitman W."/>
        </authorList>
    </citation>
    <scope>NUCLEOTIDE SEQUENCE [LARGE SCALE GENOMIC DNA]</scope>
    <source>
        <strain evidence="3 4">CECT 8236</strain>
    </source>
</reference>
<dbReference type="AlphaFoldDB" id="A0A3D9IC18"/>
<name>A0A3D9IC18_9BACL</name>
<dbReference type="Proteomes" id="UP000256869">
    <property type="component" value="Unassembled WGS sequence"/>
</dbReference>
<protein>
    <submittedName>
        <fullName evidence="3">Copper amine oxidase-like protein</fullName>
    </submittedName>
</protein>
<dbReference type="SUPFAM" id="SSF55383">
    <property type="entry name" value="Copper amine oxidase, domain N"/>
    <property type="match status" value="1"/>
</dbReference>
<evidence type="ECO:0000259" key="2">
    <source>
        <dbReference type="Pfam" id="PF07833"/>
    </source>
</evidence>
<feature type="signal peptide" evidence="1">
    <location>
        <begin position="1"/>
        <end position="29"/>
    </location>
</feature>
<dbReference type="OrthoDB" id="1684530at2"/>
<feature type="chain" id="PRO_5017801955" evidence="1">
    <location>
        <begin position="30"/>
        <end position="653"/>
    </location>
</feature>
<evidence type="ECO:0000313" key="3">
    <source>
        <dbReference type="EMBL" id="RED59221.1"/>
    </source>
</evidence>
<evidence type="ECO:0000256" key="1">
    <source>
        <dbReference type="SAM" id="SignalP"/>
    </source>
</evidence>
<evidence type="ECO:0000313" key="4">
    <source>
        <dbReference type="Proteomes" id="UP000256869"/>
    </source>
</evidence>
<keyword evidence="1" id="KW-0732">Signal</keyword>
<dbReference type="EMBL" id="QRDY01000007">
    <property type="protein sequence ID" value="RED59221.1"/>
    <property type="molecule type" value="Genomic_DNA"/>
</dbReference>
<feature type="domain" description="Copper amine oxidase-like N-terminal" evidence="2">
    <location>
        <begin position="392"/>
        <end position="480"/>
    </location>
</feature>
<dbReference type="RefSeq" id="WP_115993276.1">
    <property type="nucleotide sequence ID" value="NZ_QRDY01000007.1"/>
</dbReference>
<dbReference type="InterPro" id="IPR036582">
    <property type="entry name" value="Mao_N_sf"/>
</dbReference>
<dbReference type="Pfam" id="PF07833">
    <property type="entry name" value="Cu_amine_oxidN1"/>
    <property type="match status" value="1"/>
</dbReference>
<keyword evidence="4" id="KW-1185">Reference proteome</keyword>
<gene>
    <name evidence="3" type="ORF">DFP95_10759</name>
</gene>